<name>A0ABN6X9K5_9CELL</name>
<proteinExistence type="predicted"/>
<dbReference type="Proteomes" id="UP001321475">
    <property type="component" value="Chromosome"/>
</dbReference>
<evidence type="ECO:0000259" key="1">
    <source>
        <dbReference type="Pfam" id="PF04480"/>
    </source>
</evidence>
<reference evidence="3" key="1">
    <citation type="journal article" date="2019" name="Int. J. Syst. Evol. Microbiol.">
        <title>The Global Catalogue of Microorganisms (GCM) 10K type strain sequencing project: providing services to taxonomists for standard genome sequencing and annotation.</title>
        <authorList>
            <consortium name="The Broad Institute Genomics Platform"/>
            <consortium name="The Broad Institute Genome Sequencing Center for Infectious Disease"/>
            <person name="Wu L."/>
            <person name="Ma J."/>
        </authorList>
    </citation>
    <scope>NUCLEOTIDE SEQUENCE [LARGE SCALE GENOMIC DNA]</scope>
    <source>
        <strain evidence="3">NBRC 108565</strain>
    </source>
</reference>
<dbReference type="SUPFAM" id="SSF52980">
    <property type="entry name" value="Restriction endonuclease-like"/>
    <property type="match status" value="1"/>
</dbReference>
<dbReference type="Gene3D" id="3.40.960.10">
    <property type="entry name" value="VSR Endonuclease"/>
    <property type="match status" value="1"/>
</dbReference>
<keyword evidence="3" id="KW-1185">Reference proteome</keyword>
<feature type="domain" description="DUF559" evidence="1">
    <location>
        <begin position="244"/>
        <end position="307"/>
    </location>
</feature>
<organism evidence="2 3">
    <name type="scientific">Paraoerskovia sediminicola</name>
    <dbReference type="NCBI Taxonomy" id="1138587"/>
    <lineage>
        <taxon>Bacteria</taxon>
        <taxon>Bacillati</taxon>
        <taxon>Actinomycetota</taxon>
        <taxon>Actinomycetes</taxon>
        <taxon>Micrococcales</taxon>
        <taxon>Cellulomonadaceae</taxon>
        <taxon>Paraoerskovia</taxon>
    </lineage>
</organism>
<gene>
    <name evidence="2" type="ORF">GCM10025865_06930</name>
</gene>
<accession>A0ABN6X9K5</accession>
<dbReference type="Pfam" id="PF04480">
    <property type="entry name" value="DUF559"/>
    <property type="match status" value="1"/>
</dbReference>
<dbReference type="InterPro" id="IPR011335">
    <property type="entry name" value="Restrct_endonuc-II-like"/>
</dbReference>
<sequence>MATDQTRTADVPATKGLRRAGPVARTLSTRAPFTRAAGLEHVTPDILEGPRYRRLTRGIYIDARAAVDHGTRIRAVRLAIGPDAVLTGRSAAWALGSRMAAPDDPVELTIGRRHRARPRPELLLRYETTPAESTIVTGLYGPATTRDRTAADLARRLPRTRAVAAVDALLNGTATRITDVRSVFDSMSGARGVRQARTVLDLCDPGAESPRESALRLLLVDAGLPRPVTQHVVRDAEGRFVARVDLAWLRERLAVEYDGAHHDTPEQIRRDRDRLNRLRLAGWTVLVIDRHQMRDPHRVVAQVRHALAR</sequence>
<evidence type="ECO:0000313" key="3">
    <source>
        <dbReference type="Proteomes" id="UP001321475"/>
    </source>
</evidence>
<protein>
    <recommendedName>
        <fullName evidence="1">DUF559 domain-containing protein</fullName>
    </recommendedName>
</protein>
<dbReference type="InterPro" id="IPR007569">
    <property type="entry name" value="DUF559"/>
</dbReference>
<dbReference type="RefSeq" id="WP_286218556.1">
    <property type="nucleotide sequence ID" value="NZ_AP027729.1"/>
</dbReference>
<dbReference type="EMBL" id="AP027729">
    <property type="protein sequence ID" value="BDZ41394.1"/>
    <property type="molecule type" value="Genomic_DNA"/>
</dbReference>
<evidence type="ECO:0000313" key="2">
    <source>
        <dbReference type="EMBL" id="BDZ41394.1"/>
    </source>
</evidence>